<evidence type="ECO:0000256" key="9">
    <source>
        <dbReference type="SAM" id="Phobius"/>
    </source>
</evidence>
<keyword evidence="11" id="KW-1185">Reference proteome</keyword>
<keyword evidence="5" id="KW-0598">Phosphotransferase system</keyword>
<evidence type="ECO:0000313" key="10">
    <source>
        <dbReference type="EMBL" id="SEQ30918.1"/>
    </source>
</evidence>
<dbReference type="PANTHER" id="PTHR32502:SF8">
    <property type="entry name" value="N-ACETYLGALACTOSAMINE PERMEASE IIC COMPONENT 1"/>
    <property type="match status" value="1"/>
</dbReference>
<dbReference type="Proteomes" id="UP000198833">
    <property type="component" value="Unassembled WGS sequence"/>
</dbReference>
<dbReference type="RefSeq" id="WP_092572154.1">
    <property type="nucleotide sequence ID" value="NZ_CALUDV010000025.1"/>
</dbReference>
<proteinExistence type="predicted"/>
<feature type="transmembrane region" description="Helical" evidence="9">
    <location>
        <begin position="204"/>
        <end position="222"/>
    </location>
</feature>
<sequence length="265" mass="27732">MQYSVIQIAFVFIFTFIAAIDQFNLLESIYQPIVAGPIIGLILGDLETGLAVGATYQLMTIGNMPVGGAQPPNAVVGGIMATVLAISLGLSPTEAVGAAIPFALLGQYGITLLFTAMSPMMSKADDMAHEANPRGIDRLNYSAMGILGLIFGVIVTLFFIGGAQFGNDILAAIPEWVMSGLGAAGGMMRFVGFATLLKVMISKPLWGFYFLGFALALIVNGLEGLGSSALLILAIIGFALAFWDFQIQTKVAASSNDMGGFEDGI</sequence>
<keyword evidence="6 9" id="KW-0812">Transmembrane</keyword>
<feature type="transmembrane region" description="Helical" evidence="9">
    <location>
        <begin position="228"/>
        <end position="245"/>
    </location>
</feature>
<reference evidence="10 11" key="1">
    <citation type="submission" date="2016-10" db="EMBL/GenBank/DDBJ databases">
        <authorList>
            <person name="de Groot N.N."/>
        </authorList>
    </citation>
    <scope>NUCLEOTIDE SEQUENCE [LARGE SCALE GENOMIC DNA]</scope>
    <source>
        <strain evidence="10 11">DSM 15695</strain>
    </source>
</reference>
<feature type="transmembrane region" description="Helical" evidence="9">
    <location>
        <begin position="96"/>
        <end position="118"/>
    </location>
</feature>
<keyword evidence="4" id="KW-0762">Sugar transport</keyword>
<evidence type="ECO:0000256" key="8">
    <source>
        <dbReference type="ARBA" id="ARBA00023136"/>
    </source>
</evidence>
<evidence type="ECO:0000256" key="4">
    <source>
        <dbReference type="ARBA" id="ARBA00022597"/>
    </source>
</evidence>
<dbReference type="InterPro" id="IPR050303">
    <property type="entry name" value="GatZ_KbaZ_carbometab"/>
</dbReference>
<protein>
    <submittedName>
        <fullName evidence="10">PTS system, N-acetylgalactosamine-specific IIC component</fullName>
    </submittedName>
</protein>
<keyword evidence="8 9" id="KW-0472">Membrane</keyword>
<evidence type="ECO:0000256" key="1">
    <source>
        <dbReference type="ARBA" id="ARBA00004651"/>
    </source>
</evidence>
<dbReference type="STRING" id="89093.SAMN04488558_10819"/>
<evidence type="ECO:0000256" key="3">
    <source>
        <dbReference type="ARBA" id="ARBA00022475"/>
    </source>
</evidence>
<dbReference type="OrthoDB" id="1649937at2"/>
<keyword evidence="2" id="KW-0813">Transport</keyword>
<evidence type="ECO:0000256" key="2">
    <source>
        <dbReference type="ARBA" id="ARBA00022448"/>
    </source>
</evidence>
<dbReference type="GO" id="GO:0009401">
    <property type="term" value="P:phosphoenolpyruvate-dependent sugar phosphotransferase system"/>
    <property type="evidence" value="ECO:0007669"/>
    <property type="project" value="UniProtKB-KW"/>
</dbReference>
<keyword evidence="3" id="KW-1003">Cell membrane</keyword>
<name>A0A1H9F119_9LACT</name>
<feature type="transmembrane region" description="Helical" evidence="9">
    <location>
        <begin position="29"/>
        <end position="52"/>
    </location>
</feature>
<dbReference type="AlphaFoldDB" id="A0A1H9F119"/>
<dbReference type="PROSITE" id="PS51106">
    <property type="entry name" value="PTS_EIIC_TYPE_4"/>
    <property type="match status" value="1"/>
</dbReference>
<keyword evidence="7 9" id="KW-1133">Transmembrane helix</keyword>
<dbReference type="Pfam" id="PF03609">
    <property type="entry name" value="EII-Sor"/>
    <property type="match status" value="1"/>
</dbReference>
<dbReference type="GO" id="GO:0005886">
    <property type="term" value="C:plasma membrane"/>
    <property type="evidence" value="ECO:0007669"/>
    <property type="project" value="UniProtKB-SubCell"/>
</dbReference>
<gene>
    <name evidence="10" type="ORF">SAMN04488558_10819</name>
</gene>
<dbReference type="InterPro" id="IPR004700">
    <property type="entry name" value="PTS_IIC_man"/>
</dbReference>
<dbReference type="PANTHER" id="PTHR32502">
    <property type="entry name" value="N-ACETYLGALACTOSAMINE PERMEASE II COMPONENT-RELATED"/>
    <property type="match status" value="1"/>
</dbReference>
<feature type="transmembrane region" description="Helical" evidence="9">
    <location>
        <begin position="176"/>
        <end position="197"/>
    </location>
</feature>
<evidence type="ECO:0000256" key="7">
    <source>
        <dbReference type="ARBA" id="ARBA00022989"/>
    </source>
</evidence>
<feature type="transmembrane region" description="Helical" evidence="9">
    <location>
        <begin position="139"/>
        <end position="164"/>
    </location>
</feature>
<organism evidence="10 11">
    <name type="scientific">Ignavigranum ruoffiae</name>
    <dbReference type="NCBI Taxonomy" id="89093"/>
    <lineage>
        <taxon>Bacteria</taxon>
        <taxon>Bacillati</taxon>
        <taxon>Bacillota</taxon>
        <taxon>Bacilli</taxon>
        <taxon>Lactobacillales</taxon>
        <taxon>Aerococcaceae</taxon>
        <taxon>Ignavigranum</taxon>
    </lineage>
</organism>
<accession>A0A1H9F119</accession>
<comment type="subcellular location">
    <subcellularLocation>
        <location evidence="1">Cell membrane</location>
        <topology evidence="1">Multi-pass membrane protein</topology>
    </subcellularLocation>
</comment>
<evidence type="ECO:0000313" key="11">
    <source>
        <dbReference type="Proteomes" id="UP000198833"/>
    </source>
</evidence>
<dbReference type="EMBL" id="FOEN01000008">
    <property type="protein sequence ID" value="SEQ30918.1"/>
    <property type="molecule type" value="Genomic_DNA"/>
</dbReference>
<evidence type="ECO:0000256" key="5">
    <source>
        <dbReference type="ARBA" id="ARBA00022683"/>
    </source>
</evidence>
<evidence type="ECO:0000256" key="6">
    <source>
        <dbReference type="ARBA" id="ARBA00022692"/>
    </source>
</evidence>